<dbReference type="AlphaFoldDB" id="A0A8H7QC24"/>
<organism evidence="5 6">
    <name type="scientific">Umbelopsis vinacea</name>
    <dbReference type="NCBI Taxonomy" id="44442"/>
    <lineage>
        <taxon>Eukaryota</taxon>
        <taxon>Fungi</taxon>
        <taxon>Fungi incertae sedis</taxon>
        <taxon>Mucoromycota</taxon>
        <taxon>Mucoromycotina</taxon>
        <taxon>Umbelopsidomycetes</taxon>
        <taxon>Umbelopsidales</taxon>
        <taxon>Umbelopsidaceae</taxon>
        <taxon>Umbelopsis</taxon>
    </lineage>
</organism>
<dbReference type="Gene3D" id="4.10.410.60">
    <property type="match status" value="1"/>
</dbReference>
<evidence type="ECO:0000256" key="2">
    <source>
        <dbReference type="ARBA" id="ARBA00022980"/>
    </source>
</evidence>
<keyword evidence="6" id="KW-1185">Reference proteome</keyword>
<proteinExistence type="inferred from homology"/>
<evidence type="ECO:0000313" key="6">
    <source>
        <dbReference type="Proteomes" id="UP000612746"/>
    </source>
</evidence>
<dbReference type="InterPro" id="IPR037229">
    <property type="entry name" value="Ribosomal_bL35_sf"/>
</dbReference>
<keyword evidence="2 4" id="KW-0689">Ribosomal protein</keyword>
<sequence>MIANILKAIASPIASVARPVGLSMYQTTMQARFMSNKLKSHSGAKKRFFPVGNGQFKRWQVGKRHINVGFTPERSNRLKGSLVIQNKSDNRMLRKALPYAH</sequence>
<dbReference type="GO" id="GO:0015934">
    <property type="term" value="C:large ribosomal subunit"/>
    <property type="evidence" value="ECO:0007669"/>
    <property type="project" value="TreeGrafter"/>
</dbReference>
<dbReference type="PANTHER" id="PTHR33343:SF1">
    <property type="entry name" value="LARGE RIBOSOMAL SUBUNIT PROTEIN BL35M"/>
    <property type="match status" value="1"/>
</dbReference>
<dbReference type="InterPro" id="IPR021137">
    <property type="entry name" value="Ribosomal_bL35-like"/>
</dbReference>
<accession>A0A8H7QC24</accession>
<dbReference type="EMBL" id="JAEPRA010000001">
    <property type="protein sequence ID" value="KAG2189105.1"/>
    <property type="molecule type" value="Genomic_DNA"/>
</dbReference>
<dbReference type="GO" id="GO:0006412">
    <property type="term" value="P:translation"/>
    <property type="evidence" value="ECO:0007669"/>
    <property type="project" value="InterPro"/>
</dbReference>
<dbReference type="OrthoDB" id="162638at2759"/>
<dbReference type="InterPro" id="IPR001706">
    <property type="entry name" value="Ribosomal_bL35"/>
</dbReference>
<dbReference type="Proteomes" id="UP000612746">
    <property type="component" value="Unassembled WGS sequence"/>
</dbReference>
<dbReference type="Pfam" id="PF01632">
    <property type="entry name" value="Ribosomal_L35p"/>
    <property type="match status" value="1"/>
</dbReference>
<dbReference type="SUPFAM" id="SSF143034">
    <property type="entry name" value="L35p-like"/>
    <property type="match status" value="1"/>
</dbReference>
<dbReference type="PRINTS" id="PR00064">
    <property type="entry name" value="RIBOSOMALL35"/>
</dbReference>
<comment type="similarity">
    <text evidence="1 4">Belongs to the bacterial ribosomal protein bL35 family.</text>
</comment>
<comment type="caution">
    <text evidence="5">The sequence shown here is derived from an EMBL/GenBank/DDBJ whole genome shotgun (WGS) entry which is preliminary data.</text>
</comment>
<dbReference type="GO" id="GO:0003735">
    <property type="term" value="F:structural constituent of ribosome"/>
    <property type="evidence" value="ECO:0007669"/>
    <property type="project" value="InterPro"/>
</dbReference>
<dbReference type="InterPro" id="IPR018265">
    <property type="entry name" value="Ribosomal_bL35_CS"/>
</dbReference>
<evidence type="ECO:0000256" key="3">
    <source>
        <dbReference type="ARBA" id="ARBA00023274"/>
    </source>
</evidence>
<evidence type="ECO:0000313" key="5">
    <source>
        <dbReference type="EMBL" id="KAG2189105.1"/>
    </source>
</evidence>
<gene>
    <name evidence="5" type="ORF">INT44_004247</name>
</gene>
<dbReference type="PROSITE" id="PS00936">
    <property type="entry name" value="RIBOSOMAL_L35"/>
    <property type="match status" value="1"/>
</dbReference>
<reference evidence="5" key="1">
    <citation type="submission" date="2020-12" db="EMBL/GenBank/DDBJ databases">
        <title>Metabolic potential, ecology and presence of endohyphal bacteria is reflected in genomic diversity of Mucoromycotina.</title>
        <authorList>
            <person name="Muszewska A."/>
            <person name="Okrasinska A."/>
            <person name="Steczkiewicz K."/>
            <person name="Drgas O."/>
            <person name="Orlowska M."/>
            <person name="Perlinska-Lenart U."/>
            <person name="Aleksandrzak-Piekarczyk T."/>
            <person name="Szatraj K."/>
            <person name="Zielenkiewicz U."/>
            <person name="Pilsyk S."/>
            <person name="Malc E."/>
            <person name="Mieczkowski P."/>
            <person name="Kruszewska J.S."/>
            <person name="Biernat P."/>
            <person name="Pawlowska J."/>
        </authorList>
    </citation>
    <scope>NUCLEOTIDE SEQUENCE</scope>
    <source>
        <strain evidence="5">WA0000051536</strain>
    </source>
</reference>
<protein>
    <recommendedName>
        <fullName evidence="4">50S ribosomal protein L35</fullName>
    </recommendedName>
</protein>
<dbReference type="PANTHER" id="PTHR33343">
    <property type="entry name" value="54S RIBOSOMAL PROTEIN BL35M"/>
    <property type="match status" value="1"/>
</dbReference>
<evidence type="ECO:0000256" key="4">
    <source>
        <dbReference type="RuleBase" id="RU000568"/>
    </source>
</evidence>
<name>A0A8H7QC24_9FUNG</name>
<keyword evidence="3 4" id="KW-0687">Ribonucleoprotein</keyword>
<evidence type="ECO:0000256" key="1">
    <source>
        <dbReference type="ARBA" id="ARBA00006598"/>
    </source>
</evidence>